<reference evidence="3" key="1">
    <citation type="journal article" date="2019" name="Int. J. Syst. Evol. Microbiol.">
        <title>The Global Catalogue of Microorganisms (GCM) 10K type strain sequencing project: providing services to taxonomists for standard genome sequencing and annotation.</title>
        <authorList>
            <consortium name="The Broad Institute Genomics Platform"/>
            <consortium name="The Broad Institute Genome Sequencing Center for Infectious Disease"/>
            <person name="Wu L."/>
            <person name="Ma J."/>
        </authorList>
    </citation>
    <scope>NUCLEOTIDE SEQUENCE [LARGE SCALE GENOMIC DNA]</scope>
    <source>
        <strain evidence="3">CECT 8472</strain>
    </source>
</reference>
<feature type="compositionally biased region" description="Low complexity" evidence="1">
    <location>
        <begin position="74"/>
        <end position="83"/>
    </location>
</feature>
<comment type="caution">
    <text evidence="2">The sequence shown here is derived from an EMBL/GenBank/DDBJ whole genome shotgun (WGS) entry which is preliminary data.</text>
</comment>
<evidence type="ECO:0000313" key="2">
    <source>
        <dbReference type="EMBL" id="MFC4353323.1"/>
    </source>
</evidence>
<proteinExistence type="predicted"/>
<dbReference type="RefSeq" id="WP_382423697.1">
    <property type="nucleotide sequence ID" value="NZ_JBHSCW010000011.1"/>
</dbReference>
<feature type="compositionally biased region" description="Polar residues" evidence="1">
    <location>
        <begin position="43"/>
        <end position="57"/>
    </location>
</feature>
<sequence length="190" mass="21441">MTTKLHVNIHQGIIDVEGDPEFVKTVYADFKSTIVTKLEETTDYNSAPEPQQDTNLGAETAASKSKSGRRTKSSKSSSSGKSTNTKYSPKVDPKLEIEGLKEFKDKFKLSNNYTKILVFCKFLESKGISPCNADQIYTCFRALNEKLPKYFSQALYDTKNKPTYIQFETLDEISVTNIGENAFNYELERA</sequence>
<dbReference type="Proteomes" id="UP001595799">
    <property type="component" value="Unassembled WGS sequence"/>
</dbReference>
<evidence type="ECO:0000313" key="3">
    <source>
        <dbReference type="Proteomes" id="UP001595799"/>
    </source>
</evidence>
<keyword evidence="3" id="KW-1185">Reference proteome</keyword>
<protein>
    <submittedName>
        <fullName evidence="2">Uncharacterized protein</fullName>
    </submittedName>
</protein>
<feature type="region of interest" description="Disordered" evidence="1">
    <location>
        <begin position="41"/>
        <end position="90"/>
    </location>
</feature>
<gene>
    <name evidence="2" type="ORF">ACFOW6_17375</name>
</gene>
<organism evidence="2 3">
    <name type="scientific">Fodinicurvata halophila</name>
    <dbReference type="NCBI Taxonomy" id="1419723"/>
    <lineage>
        <taxon>Bacteria</taxon>
        <taxon>Pseudomonadati</taxon>
        <taxon>Pseudomonadota</taxon>
        <taxon>Alphaproteobacteria</taxon>
        <taxon>Rhodospirillales</taxon>
        <taxon>Rhodovibrionaceae</taxon>
        <taxon>Fodinicurvata</taxon>
    </lineage>
</organism>
<evidence type="ECO:0000256" key="1">
    <source>
        <dbReference type="SAM" id="MobiDB-lite"/>
    </source>
</evidence>
<name>A0ABV8US82_9PROT</name>
<dbReference type="EMBL" id="JBHSCW010000011">
    <property type="protein sequence ID" value="MFC4353323.1"/>
    <property type="molecule type" value="Genomic_DNA"/>
</dbReference>
<accession>A0ABV8US82</accession>